<dbReference type="SUPFAM" id="SSF103473">
    <property type="entry name" value="MFS general substrate transporter"/>
    <property type="match status" value="1"/>
</dbReference>
<feature type="transmembrane region" description="Helical" evidence="5">
    <location>
        <begin position="20"/>
        <end position="41"/>
    </location>
</feature>
<dbReference type="GeneID" id="98156354"/>
<keyword evidence="3 5" id="KW-1133">Transmembrane helix</keyword>
<comment type="subcellular location">
    <subcellularLocation>
        <location evidence="1">Membrane</location>
        <topology evidence="1">Multi-pass membrane protein</topology>
    </subcellularLocation>
</comment>
<dbReference type="InterPro" id="IPR005828">
    <property type="entry name" value="MFS_sugar_transport-like"/>
</dbReference>
<name>A0ABR4JV13_9EURO</name>
<comment type="caution">
    <text evidence="7">The sequence shown here is derived from an EMBL/GenBank/DDBJ whole genome shotgun (WGS) entry which is preliminary data.</text>
</comment>
<organism evidence="7 8">
    <name type="scientific">Aspergillus pseudodeflectus</name>
    <dbReference type="NCBI Taxonomy" id="176178"/>
    <lineage>
        <taxon>Eukaryota</taxon>
        <taxon>Fungi</taxon>
        <taxon>Dikarya</taxon>
        <taxon>Ascomycota</taxon>
        <taxon>Pezizomycotina</taxon>
        <taxon>Eurotiomycetes</taxon>
        <taxon>Eurotiomycetidae</taxon>
        <taxon>Eurotiales</taxon>
        <taxon>Aspergillaceae</taxon>
        <taxon>Aspergillus</taxon>
        <taxon>Aspergillus subgen. Nidulantes</taxon>
    </lineage>
</organism>
<feature type="domain" description="Major facilitator superfamily (MFS) profile" evidence="6">
    <location>
        <begin position="1"/>
        <end position="57"/>
    </location>
</feature>
<evidence type="ECO:0000256" key="2">
    <source>
        <dbReference type="ARBA" id="ARBA00022692"/>
    </source>
</evidence>
<dbReference type="PROSITE" id="PS50850">
    <property type="entry name" value="MFS"/>
    <property type="match status" value="1"/>
</dbReference>
<accession>A0ABR4JV13</accession>
<dbReference type="PROSITE" id="PS00217">
    <property type="entry name" value="SUGAR_TRANSPORT_2"/>
    <property type="match status" value="1"/>
</dbReference>
<dbReference type="Gene3D" id="1.20.1250.20">
    <property type="entry name" value="MFS general substrate transporter like domains"/>
    <property type="match status" value="1"/>
</dbReference>
<keyword evidence="2 5" id="KW-0812">Transmembrane</keyword>
<proteinExistence type="predicted"/>
<evidence type="ECO:0000313" key="8">
    <source>
        <dbReference type="Proteomes" id="UP001610444"/>
    </source>
</evidence>
<dbReference type="Pfam" id="PF00083">
    <property type="entry name" value="Sugar_tr"/>
    <property type="match status" value="1"/>
</dbReference>
<dbReference type="Proteomes" id="UP001610444">
    <property type="component" value="Unassembled WGS sequence"/>
</dbReference>
<sequence length="57" mass="6257">MIMVAGCILEQLVTHLTHWLGARFLYGFLIGLVQCCTNVYISEMAPTPCRGALTSLV</sequence>
<dbReference type="EMBL" id="JBFXLR010000044">
    <property type="protein sequence ID" value="KAL2843829.1"/>
    <property type="molecule type" value="Genomic_DNA"/>
</dbReference>
<evidence type="ECO:0000256" key="1">
    <source>
        <dbReference type="ARBA" id="ARBA00004141"/>
    </source>
</evidence>
<evidence type="ECO:0000259" key="6">
    <source>
        <dbReference type="PROSITE" id="PS50850"/>
    </source>
</evidence>
<protein>
    <recommendedName>
        <fullName evidence="6">Major facilitator superfamily (MFS) profile domain-containing protein</fullName>
    </recommendedName>
</protein>
<evidence type="ECO:0000256" key="4">
    <source>
        <dbReference type="ARBA" id="ARBA00023136"/>
    </source>
</evidence>
<keyword evidence="4 5" id="KW-0472">Membrane</keyword>
<dbReference type="InterPro" id="IPR005829">
    <property type="entry name" value="Sugar_transporter_CS"/>
</dbReference>
<reference evidence="7 8" key="1">
    <citation type="submission" date="2024-07" db="EMBL/GenBank/DDBJ databases">
        <title>Section-level genome sequencing and comparative genomics of Aspergillus sections Usti and Cavernicolus.</title>
        <authorList>
            <consortium name="Lawrence Berkeley National Laboratory"/>
            <person name="Nybo J.L."/>
            <person name="Vesth T.C."/>
            <person name="Theobald S."/>
            <person name="Frisvad J.C."/>
            <person name="Larsen T.O."/>
            <person name="Kjaerboelling I."/>
            <person name="Rothschild-Mancinelli K."/>
            <person name="Lyhne E.K."/>
            <person name="Kogle M.E."/>
            <person name="Barry K."/>
            <person name="Clum A."/>
            <person name="Na H."/>
            <person name="Ledsgaard L."/>
            <person name="Lin J."/>
            <person name="Lipzen A."/>
            <person name="Kuo A."/>
            <person name="Riley R."/>
            <person name="Mondo S."/>
            <person name="LaButti K."/>
            <person name="Haridas S."/>
            <person name="Pangalinan J."/>
            <person name="Salamov A.A."/>
            <person name="Simmons B.A."/>
            <person name="Magnuson J.K."/>
            <person name="Chen J."/>
            <person name="Drula E."/>
            <person name="Henrissat B."/>
            <person name="Wiebenga A."/>
            <person name="Lubbers R.J."/>
            <person name="Gomes A.C."/>
            <person name="Macurrencykelacurrency M.R."/>
            <person name="Stajich J."/>
            <person name="Grigoriev I.V."/>
            <person name="Mortensen U.H."/>
            <person name="De vries R.P."/>
            <person name="Baker S.E."/>
            <person name="Andersen M.R."/>
        </authorList>
    </citation>
    <scope>NUCLEOTIDE SEQUENCE [LARGE SCALE GENOMIC DNA]</scope>
    <source>
        <strain evidence="7 8">CBS 756.74</strain>
    </source>
</reference>
<dbReference type="RefSeq" id="XP_070895832.1">
    <property type="nucleotide sequence ID" value="XM_071041190.1"/>
</dbReference>
<evidence type="ECO:0000256" key="5">
    <source>
        <dbReference type="SAM" id="Phobius"/>
    </source>
</evidence>
<keyword evidence="8" id="KW-1185">Reference proteome</keyword>
<dbReference type="InterPro" id="IPR036259">
    <property type="entry name" value="MFS_trans_sf"/>
</dbReference>
<evidence type="ECO:0000256" key="3">
    <source>
        <dbReference type="ARBA" id="ARBA00022989"/>
    </source>
</evidence>
<gene>
    <name evidence="7" type="ORF">BJX68DRAFT_243732</name>
</gene>
<dbReference type="InterPro" id="IPR020846">
    <property type="entry name" value="MFS_dom"/>
</dbReference>
<evidence type="ECO:0000313" key="7">
    <source>
        <dbReference type="EMBL" id="KAL2843829.1"/>
    </source>
</evidence>